<gene>
    <name evidence="1" type="ORF">HDID_LOCUS5820</name>
</gene>
<reference evidence="1 2" key="1">
    <citation type="submission" date="2018-11" db="EMBL/GenBank/DDBJ databases">
        <authorList>
            <consortium name="Pathogen Informatics"/>
        </authorList>
    </citation>
    <scope>NUCLEOTIDE SEQUENCE [LARGE SCALE GENOMIC DNA]</scope>
</reference>
<dbReference type="EMBL" id="UYSG01003491">
    <property type="protein sequence ID" value="VDL58138.1"/>
    <property type="molecule type" value="Genomic_DNA"/>
</dbReference>
<dbReference type="Proteomes" id="UP000274504">
    <property type="component" value="Unassembled WGS sequence"/>
</dbReference>
<dbReference type="AlphaFoldDB" id="A0A3P6ZKN3"/>
<organism evidence="1 2">
    <name type="scientific">Hymenolepis diminuta</name>
    <name type="common">Rat tapeworm</name>
    <dbReference type="NCBI Taxonomy" id="6216"/>
    <lineage>
        <taxon>Eukaryota</taxon>
        <taxon>Metazoa</taxon>
        <taxon>Spiralia</taxon>
        <taxon>Lophotrochozoa</taxon>
        <taxon>Platyhelminthes</taxon>
        <taxon>Cestoda</taxon>
        <taxon>Eucestoda</taxon>
        <taxon>Cyclophyllidea</taxon>
        <taxon>Hymenolepididae</taxon>
        <taxon>Hymenolepis</taxon>
    </lineage>
</organism>
<evidence type="ECO:0000313" key="2">
    <source>
        <dbReference type="Proteomes" id="UP000274504"/>
    </source>
</evidence>
<accession>A0A3P6ZKN3</accession>
<sequence length="94" mass="10885">MLTDPLFFGGEVNKLFPEAAVLTSPVKRRLFDNAVDRELISEVDDDVDEEEQFDFGQENRFDENDVLAAAEEESTLPEYIFELAKVFDEEEFEE</sequence>
<protein>
    <submittedName>
        <fullName evidence="1">Uncharacterized protein</fullName>
    </submittedName>
</protein>
<name>A0A3P6ZKN3_HYMDI</name>
<evidence type="ECO:0000313" key="1">
    <source>
        <dbReference type="EMBL" id="VDL58138.1"/>
    </source>
</evidence>
<proteinExistence type="predicted"/>